<dbReference type="EMBL" id="FYDG01000039">
    <property type="protein sequence ID" value="SNB84796.1"/>
    <property type="molecule type" value="Genomic_DNA"/>
</dbReference>
<keyword evidence="3 4" id="KW-0472">Membrane</keyword>
<keyword evidence="4" id="KW-1133">Transmembrane helix</keyword>
<dbReference type="OrthoDB" id="9806398at2"/>
<feature type="domain" description="4Fe-4S ferredoxin-type" evidence="5">
    <location>
        <begin position="372"/>
        <end position="410"/>
    </location>
</feature>
<comment type="subcellular location">
    <subcellularLocation>
        <location evidence="1">Cell membrane</location>
    </subcellularLocation>
</comment>
<dbReference type="SUPFAM" id="SSF54862">
    <property type="entry name" value="4Fe-4S ferredoxins"/>
    <property type="match status" value="1"/>
</dbReference>
<gene>
    <name evidence="6" type="ORF">SAMN06265338_13910</name>
</gene>
<evidence type="ECO:0000256" key="2">
    <source>
        <dbReference type="ARBA" id="ARBA00022475"/>
    </source>
</evidence>
<name>A0A212SGR3_RHOAC</name>
<dbReference type="PANTHER" id="PTHR30224:SF4">
    <property type="entry name" value="ELECTRON TRANSPORT PROTEIN YCCM-RELATED"/>
    <property type="match status" value="1"/>
</dbReference>
<keyword evidence="7" id="KW-1185">Reference proteome</keyword>
<keyword evidence="4" id="KW-0812">Transmembrane</keyword>
<dbReference type="GO" id="GO:0005886">
    <property type="term" value="C:plasma membrane"/>
    <property type="evidence" value="ECO:0007669"/>
    <property type="project" value="UniProtKB-SubCell"/>
</dbReference>
<protein>
    <submittedName>
        <fullName evidence="6">Regulator of nitric oxide reductase transcription</fullName>
    </submittedName>
</protein>
<proteinExistence type="predicted"/>
<feature type="transmembrane region" description="Helical" evidence="4">
    <location>
        <begin position="368"/>
        <end position="389"/>
    </location>
</feature>
<evidence type="ECO:0000256" key="4">
    <source>
        <dbReference type="SAM" id="Phobius"/>
    </source>
</evidence>
<reference evidence="7" key="1">
    <citation type="submission" date="2017-06" db="EMBL/GenBank/DDBJ databases">
        <authorList>
            <person name="Varghese N."/>
            <person name="Submissions S."/>
        </authorList>
    </citation>
    <scope>NUCLEOTIDE SEQUENCE [LARGE SCALE GENOMIC DNA]</scope>
    <source>
        <strain evidence="7">DSM 137</strain>
    </source>
</reference>
<dbReference type="RefSeq" id="WP_158255375.1">
    <property type="nucleotide sequence ID" value="NZ_FYDG01000039.1"/>
</dbReference>
<evidence type="ECO:0000256" key="3">
    <source>
        <dbReference type="ARBA" id="ARBA00023136"/>
    </source>
</evidence>
<dbReference type="InterPro" id="IPR017896">
    <property type="entry name" value="4Fe4S_Fe-S-bd"/>
</dbReference>
<feature type="domain" description="4Fe-4S ferredoxin-type" evidence="5">
    <location>
        <begin position="448"/>
        <end position="466"/>
    </location>
</feature>
<sequence length="537" mass="58820">MNSSGNMPTFSLHQSIKIVRPGARTAAALDSLAVEIDGISKATASARIVNETLIAAALQVARAKLGFSVGRDLSRAARVRKDVFAPLSFEDLLARGYVRKLQLTNAEVERAFAGSEAAGLDAEALQSRSATFTEVYQTQIDVPIIGRNLLGEANWRKLVRLLDGGSAMFVASTGRWTFMPENFTLGGTPDYVALLQAGAPVIWRDFVWSETRDPPTPELERANADVAILHIPPEAAYDTASPSEISVRVIRQKGLVYPENFTVDFKLDYSLPKDLFEVPPEDNGLGLASIWTSRSRDISILCGVLAVLAVALSRQKSLVHSPRRLKTFRLAFLAFNLIFIGWIAQAQMSIVWLVGLAKAIKGEGGFQFLLWDPPTLIVAIFGLGGLFIWGRGTFCGWLCPFGSLQEFVGENRGNRAVQDRDHLDLHPLGALRALYGCVAAVRAVPLQIFCRYLCPLGAALSALSFVRRSNWIARHKECETPCQLCRVKCRYGAITGGGSMIYSECFQCLDCVAIHDDPKRCAPLMLKTKTSRRASAK</sequence>
<dbReference type="PANTHER" id="PTHR30224">
    <property type="entry name" value="ELECTRON TRANSPORT PROTEIN"/>
    <property type="match status" value="1"/>
</dbReference>
<evidence type="ECO:0000313" key="7">
    <source>
        <dbReference type="Proteomes" id="UP000198418"/>
    </source>
</evidence>
<accession>A0A212SGR3</accession>
<evidence type="ECO:0000313" key="6">
    <source>
        <dbReference type="EMBL" id="SNB84796.1"/>
    </source>
</evidence>
<organism evidence="6 7">
    <name type="scientific">Rhodoblastus acidophilus</name>
    <name type="common">Rhodopseudomonas acidophila</name>
    <dbReference type="NCBI Taxonomy" id="1074"/>
    <lineage>
        <taxon>Bacteria</taxon>
        <taxon>Pseudomonadati</taxon>
        <taxon>Pseudomonadota</taxon>
        <taxon>Alphaproteobacteria</taxon>
        <taxon>Hyphomicrobiales</taxon>
        <taxon>Rhodoblastaceae</taxon>
        <taxon>Rhodoblastus</taxon>
    </lineage>
</organism>
<evidence type="ECO:0000259" key="5">
    <source>
        <dbReference type="Pfam" id="PF12801"/>
    </source>
</evidence>
<feature type="transmembrane region" description="Helical" evidence="4">
    <location>
        <begin position="327"/>
        <end position="348"/>
    </location>
</feature>
<dbReference type="AlphaFoldDB" id="A0A212SGR3"/>
<dbReference type="Proteomes" id="UP000198418">
    <property type="component" value="Unassembled WGS sequence"/>
</dbReference>
<dbReference type="InterPro" id="IPR052378">
    <property type="entry name" value="NosR_regulator"/>
</dbReference>
<dbReference type="Pfam" id="PF12801">
    <property type="entry name" value="Fer4_5"/>
    <property type="match status" value="2"/>
</dbReference>
<keyword evidence="2" id="KW-1003">Cell membrane</keyword>
<evidence type="ECO:0000256" key="1">
    <source>
        <dbReference type="ARBA" id="ARBA00004236"/>
    </source>
</evidence>